<keyword evidence="1" id="KW-0732">Signal</keyword>
<sequence length="151" mass="16781">MRTRITMLACVVFLLGVLGAGRPAAAAPPQPYHNGHCFEYVFDFALHEYCYEFQGTVQTTKAASGVTTYFTRGTVSWTLTINGELVESGVEEYTDMGVSRDGDPLLTRELSRKSVSYVDPVTGDVVTCRYDYLFIDTKMQLRHAGSRAECN</sequence>
<dbReference type="AlphaFoldDB" id="A0A6J4VLA2"/>
<gene>
    <name evidence="2" type="ORF">AVDCRST_MAG87-3531</name>
</gene>
<reference evidence="2" key="1">
    <citation type="submission" date="2020-02" db="EMBL/GenBank/DDBJ databases">
        <authorList>
            <person name="Meier V. D."/>
        </authorList>
    </citation>
    <scope>NUCLEOTIDE SEQUENCE</scope>
    <source>
        <strain evidence="2">AVDCRST_MAG87</strain>
    </source>
</reference>
<feature type="signal peptide" evidence="1">
    <location>
        <begin position="1"/>
        <end position="26"/>
    </location>
</feature>
<accession>A0A6J4VLA2</accession>
<evidence type="ECO:0000256" key="1">
    <source>
        <dbReference type="SAM" id="SignalP"/>
    </source>
</evidence>
<feature type="chain" id="PRO_5026991950" evidence="1">
    <location>
        <begin position="27"/>
        <end position="151"/>
    </location>
</feature>
<evidence type="ECO:0000313" key="2">
    <source>
        <dbReference type="EMBL" id="CAA9582434.1"/>
    </source>
</evidence>
<organism evidence="2">
    <name type="scientific">uncultured Thermomicrobiales bacterium</name>
    <dbReference type="NCBI Taxonomy" id="1645740"/>
    <lineage>
        <taxon>Bacteria</taxon>
        <taxon>Pseudomonadati</taxon>
        <taxon>Thermomicrobiota</taxon>
        <taxon>Thermomicrobia</taxon>
        <taxon>Thermomicrobiales</taxon>
        <taxon>environmental samples</taxon>
    </lineage>
</organism>
<proteinExistence type="predicted"/>
<dbReference type="EMBL" id="CADCWJ010000773">
    <property type="protein sequence ID" value="CAA9582434.1"/>
    <property type="molecule type" value="Genomic_DNA"/>
</dbReference>
<protein>
    <submittedName>
        <fullName evidence="2">Uncharacterized protein</fullName>
    </submittedName>
</protein>
<name>A0A6J4VLA2_9BACT</name>